<reference evidence="1" key="1">
    <citation type="submission" date="2021-02" db="EMBL/GenBank/DDBJ databases">
        <authorList>
            <person name="Dougan E. K."/>
            <person name="Rhodes N."/>
            <person name="Thang M."/>
            <person name="Chan C."/>
        </authorList>
    </citation>
    <scope>NUCLEOTIDE SEQUENCE</scope>
</reference>
<organism evidence="1 2">
    <name type="scientific">Polarella glacialis</name>
    <name type="common">Dinoflagellate</name>
    <dbReference type="NCBI Taxonomy" id="89957"/>
    <lineage>
        <taxon>Eukaryota</taxon>
        <taxon>Sar</taxon>
        <taxon>Alveolata</taxon>
        <taxon>Dinophyceae</taxon>
        <taxon>Suessiales</taxon>
        <taxon>Suessiaceae</taxon>
        <taxon>Polarella</taxon>
    </lineage>
</organism>
<proteinExistence type="predicted"/>
<name>A0A813FVT5_POLGL</name>
<keyword evidence="2" id="KW-1185">Reference proteome</keyword>
<dbReference type="Proteomes" id="UP000654075">
    <property type="component" value="Unassembled WGS sequence"/>
</dbReference>
<protein>
    <submittedName>
        <fullName evidence="1">Uncharacterized protein</fullName>
    </submittedName>
</protein>
<gene>
    <name evidence="1" type="ORF">PGLA1383_LOCUS32478</name>
</gene>
<evidence type="ECO:0000313" key="1">
    <source>
        <dbReference type="EMBL" id="CAE8614756.1"/>
    </source>
</evidence>
<dbReference type="EMBL" id="CAJNNV010025490">
    <property type="protein sequence ID" value="CAE8614756.1"/>
    <property type="molecule type" value="Genomic_DNA"/>
</dbReference>
<dbReference type="OrthoDB" id="436259at2759"/>
<accession>A0A813FVT5</accession>
<feature type="non-terminal residue" evidence="1">
    <location>
        <position position="193"/>
    </location>
</feature>
<evidence type="ECO:0000313" key="2">
    <source>
        <dbReference type="Proteomes" id="UP000654075"/>
    </source>
</evidence>
<comment type="caution">
    <text evidence="1">The sequence shown here is derived from an EMBL/GenBank/DDBJ whole genome shotgun (WGS) entry which is preliminary data.</text>
</comment>
<feature type="non-terminal residue" evidence="1">
    <location>
        <position position="1"/>
    </location>
</feature>
<dbReference type="AlphaFoldDB" id="A0A813FVT5"/>
<sequence>AKSCVKAQFVDPTAPPATALPLQKVLPNEAFSSTIQVAALRPVGECGFAVCSSTHVYAFEAQGTSPAVLTMVVQLPAAPVRHFEATPYEFFAVLDDEACQEENLKHNSVCCLWPAVGDKSLKEKTAGTIQLKAWASGSTAAGALVECEAAGVYLGKACLSMYEPPSFDTLALHSPACGQPGFGLLAISASGPG</sequence>